<dbReference type="PANTHER" id="PTHR13271">
    <property type="entry name" value="UNCHARACTERIZED PUTATIVE METHYLTRANSFERASE"/>
    <property type="match status" value="1"/>
</dbReference>
<dbReference type="Gene3D" id="3.90.1410.10">
    <property type="entry name" value="set domain protein methyltransferase, domain 1"/>
    <property type="match status" value="1"/>
</dbReference>
<name>A0AAD2JNP0_9STRA</name>
<reference evidence="7" key="1">
    <citation type="submission" date="2023-08" db="EMBL/GenBank/DDBJ databases">
        <authorList>
            <person name="Audoor S."/>
            <person name="Bilcke G."/>
        </authorList>
    </citation>
    <scope>NUCLEOTIDE SEQUENCE</scope>
</reference>
<evidence type="ECO:0000313" key="8">
    <source>
        <dbReference type="Proteomes" id="UP001295423"/>
    </source>
</evidence>
<evidence type="ECO:0000256" key="3">
    <source>
        <dbReference type="ARBA" id="ARBA00022691"/>
    </source>
</evidence>
<protein>
    <recommendedName>
        <fullName evidence="6">SET domain-containing protein</fullName>
    </recommendedName>
</protein>
<gene>
    <name evidence="7" type="ORF">CYCCA115_LOCUS22635</name>
</gene>
<feature type="signal peptide" evidence="5">
    <location>
        <begin position="1"/>
        <end position="19"/>
    </location>
</feature>
<feature type="domain" description="SET" evidence="6">
    <location>
        <begin position="111"/>
        <end position="347"/>
    </location>
</feature>
<dbReference type="InterPro" id="IPR050600">
    <property type="entry name" value="SETD3_SETD6_MTase"/>
</dbReference>
<dbReference type="PANTHER" id="PTHR13271:SF123">
    <property type="entry name" value="RIBULOSE-1,5-BISPHOSPHATE CARBOXYLASE_OXYGENASE SMALL SUBUNIT N-METHYLTRANSFERASE I-RELATED"/>
    <property type="match status" value="1"/>
</dbReference>
<proteinExistence type="predicted"/>
<dbReference type="SUPFAM" id="SSF82199">
    <property type="entry name" value="SET domain"/>
    <property type="match status" value="1"/>
</dbReference>
<evidence type="ECO:0000256" key="1">
    <source>
        <dbReference type="ARBA" id="ARBA00022603"/>
    </source>
</evidence>
<dbReference type="Gene3D" id="3.90.1420.10">
    <property type="entry name" value="Rubisco LSMT, substrate-binding domain"/>
    <property type="match status" value="1"/>
</dbReference>
<keyword evidence="5" id="KW-0732">Signal</keyword>
<accession>A0AAD2JNP0</accession>
<dbReference type="InterPro" id="IPR001214">
    <property type="entry name" value="SET_dom"/>
</dbReference>
<evidence type="ECO:0000259" key="6">
    <source>
        <dbReference type="PROSITE" id="PS50280"/>
    </source>
</evidence>
<keyword evidence="3" id="KW-0949">S-adenosyl-L-methionine</keyword>
<feature type="chain" id="PRO_5042149520" description="SET domain-containing protein" evidence="5">
    <location>
        <begin position="20"/>
        <end position="578"/>
    </location>
</feature>
<keyword evidence="8" id="KW-1185">Reference proteome</keyword>
<dbReference type="SUPFAM" id="SSF81822">
    <property type="entry name" value="RuBisCo LSMT C-terminal, substrate-binding domain"/>
    <property type="match status" value="1"/>
</dbReference>
<dbReference type="Pfam" id="PF00856">
    <property type="entry name" value="SET"/>
    <property type="match status" value="1"/>
</dbReference>
<feature type="coiled-coil region" evidence="4">
    <location>
        <begin position="506"/>
        <end position="533"/>
    </location>
</feature>
<keyword evidence="4" id="KW-0175">Coiled coil</keyword>
<dbReference type="InterPro" id="IPR015353">
    <property type="entry name" value="Rubisco_LSMT_subst-bd"/>
</dbReference>
<dbReference type="PROSITE" id="PS50280">
    <property type="entry name" value="SET"/>
    <property type="match status" value="1"/>
</dbReference>
<dbReference type="InterPro" id="IPR046341">
    <property type="entry name" value="SET_dom_sf"/>
</dbReference>
<dbReference type="GO" id="GO:0032259">
    <property type="term" value="P:methylation"/>
    <property type="evidence" value="ECO:0007669"/>
    <property type="project" value="UniProtKB-KW"/>
</dbReference>
<dbReference type="Proteomes" id="UP001295423">
    <property type="component" value="Unassembled WGS sequence"/>
</dbReference>
<evidence type="ECO:0000256" key="5">
    <source>
        <dbReference type="SAM" id="SignalP"/>
    </source>
</evidence>
<dbReference type="InterPro" id="IPR044431">
    <property type="entry name" value="SET_RBCMT"/>
</dbReference>
<comment type="caution">
    <text evidence="7">The sequence shown here is derived from an EMBL/GenBank/DDBJ whole genome shotgun (WGS) entry which is preliminary data.</text>
</comment>
<keyword evidence="1" id="KW-0489">Methyltransferase</keyword>
<keyword evidence="2" id="KW-0808">Transferase</keyword>
<dbReference type="EMBL" id="CAKOGP040002314">
    <property type="protein sequence ID" value="CAJ1967146.1"/>
    <property type="molecule type" value="Genomic_DNA"/>
</dbReference>
<dbReference type="CDD" id="cd19179">
    <property type="entry name" value="SET_RBCMT"/>
    <property type="match status" value="1"/>
</dbReference>
<evidence type="ECO:0000256" key="4">
    <source>
        <dbReference type="SAM" id="Coils"/>
    </source>
</evidence>
<dbReference type="Pfam" id="PF09273">
    <property type="entry name" value="Rubis-subs-bind"/>
    <property type="match status" value="1"/>
</dbReference>
<organism evidence="7 8">
    <name type="scientific">Cylindrotheca closterium</name>
    <dbReference type="NCBI Taxonomy" id="2856"/>
    <lineage>
        <taxon>Eukaryota</taxon>
        <taxon>Sar</taxon>
        <taxon>Stramenopiles</taxon>
        <taxon>Ochrophyta</taxon>
        <taxon>Bacillariophyta</taxon>
        <taxon>Bacillariophyceae</taxon>
        <taxon>Bacillariophycidae</taxon>
        <taxon>Bacillariales</taxon>
        <taxon>Bacillariaceae</taxon>
        <taxon>Cylindrotheca</taxon>
    </lineage>
</organism>
<dbReference type="InterPro" id="IPR036464">
    <property type="entry name" value="Rubisco_LSMT_subst-bd_sf"/>
</dbReference>
<evidence type="ECO:0000313" key="7">
    <source>
        <dbReference type="EMBL" id="CAJ1967146.1"/>
    </source>
</evidence>
<evidence type="ECO:0000256" key="2">
    <source>
        <dbReference type="ARBA" id="ARBA00022679"/>
    </source>
</evidence>
<dbReference type="GO" id="GO:0016279">
    <property type="term" value="F:protein-lysine N-methyltransferase activity"/>
    <property type="evidence" value="ECO:0007669"/>
    <property type="project" value="InterPro"/>
</dbReference>
<dbReference type="AlphaFoldDB" id="A0AAD2JNP0"/>
<sequence>MKFSMLAILSLSLLKSQQAESFVSPDARISKSTTLSMAGGEGGESEWVKALLENTPEAPGAFENEMKMKGLLGNKDGGNNKLSANAALIQWLEEEGDVYLAEVSSWGEAPHPMAISTDTRDEITNESSGRGLLARRDINDGDNLFKIPLKLCMTKRSARKALGKDIFSADVNEYLVLACHLIHEKFVMGDESYWKPYMDVLPEVGEVNPTFSWNDEDLSFLDGSPVIAATRSLQMKLQREYDALLGGEDGLCTKYPDRFPKDKYTYENWLWAFTMLFSRAIRLRSLKEGEALALVPYADLINHSPFSQAYIDAREGGDWLFTSGEEEVILYADRGYRRMEQIYISYGPKSNAELLLLYGFAVERNPFNSVDVTVAIAPRTESFVKELKDESIPIDPLAEEKIEFLDSVGRKSMVDFPCYADRYPVELLEFLRLMQMTPEDTRGRPLSEFDYSRTISAANEASVLRSVIEAVTRQLGNYPNTEEDDAALIKDKGMFRLLSYNQRMAIRHRRNEKRLLKRTIAALENQIRKQGLEDEDLARAEGSTLGKLLPGDERKYGMKQKTALEDRLEKMGLPVDLR</sequence>